<evidence type="ECO:0000256" key="3">
    <source>
        <dbReference type="ARBA" id="ARBA00023125"/>
    </source>
</evidence>
<dbReference type="AlphaFoldDB" id="R0K180"/>
<evidence type="ECO:0000259" key="7">
    <source>
        <dbReference type="Pfam" id="PF08493"/>
    </source>
</evidence>
<gene>
    <name evidence="8" type="ORF">SETTUDRAFT_156996</name>
</gene>
<dbReference type="EMBL" id="KB908855">
    <property type="protein sequence ID" value="EOA82147.1"/>
    <property type="molecule type" value="Genomic_DNA"/>
</dbReference>
<evidence type="ECO:0000313" key="8">
    <source>
        <dbReference type="EMBL" id="EOA82147.1"/>
    </source>
</evidence>
<keyword evidence="9" id="KW-1185">Reference proteome</keyword>
<keyword evidence="1" id="KW-0479">Metal-binding</keyword>
<evidence type="ECO:0000256" key="6">
    <source>
        <dbReference type="SAM" id="MobiDB-lite"/>
    </source>
</evidence>
<evidence type="ECO:0000313" key="9">
    <source>
        <dbReference type="Proteomes" id="UP000016935"/>
    </source>
</evidence>
<sequence length="310" mass="34203">MPSNNDCFSMLMSDVDFSTPAQPYDPADPSDITQDYMLGMPHSHSGNHEMPYYSDSLAADGSASAQHDLPFRSGPSSLPPSYSLPYEQLVQELSHTPMQTMPQQQEGITLALQLMGQLCCLEQRPAYANLSPLEREHWINTLADKCRKVTSTVSDMLNCHSSKDGYFLTVVCLVMSKVLDAYVQAAQALSARGLGDRRLSHSSSSSSTVSVMSTTESETSYASTSRSAREGDAKAIQQLLDELYQVRASMDLLGTKVASMPSSYDSLATAVPFSPDVLNKLYDEQRRRLKTISLQLINSLKAFWVEEHSF</sequence>
<keyword evidence="4" id="KW-0804">Transcription</keyword>
<dbReference type="OrthoDB" id="3692699at2759"/>
<dbReference type="RefSeq" id="XP_008030444.1">
    <property type="nucleotide sequence ID" value="XM_008032253.1"/>
</dbReference>
<protein>
    <recommendedName>
        <fullName evidence="7">Aflatoxin regulatory protein domain-containing protein</fullName>
    </recommendedName>
</protein>
<dbReference type="Pfam" id="PF08493">
    <property type="entry name" value="AflR"/>
    <property type="match status" value="1"/>
</dbReference>
<proteinExistence type="predicted"/>
<dbReference type="GO" id="GO:0005634">
    <property type="term" value="C:nucleus"/>
    <property type="evidence" value="ECO:0007669"/>
    <property type="project" value="InterPro"/>
</dbReference>
<feature type="domain" description="Aflatoxin regulatory protein" evidence="7">
    <location>
        <begin position="106"/>
        <end position="191"/>
    </location>
</feature>
<keyword evidence="2" id="KW-0805">Transcription regulation</keyword>
<dbReference type="HOGENOM" id="CLU_897622_0_0_1"/>
<accession>R0K180</accession>
<dbReference type="InterPro" id="IPR013700">
    <property type="entry name" value="AflR"/>
</dbReference>
<dbReference type="Proteomes" id="UP000016935">
    <property type="component" value="Unassembled WGS sequence"/>
</dbReference>
<keyword evidence="5" id="KW-0539">Nucleus</keyword>
<reference evidence="8 9" key="2">
    <citation type="journal article" date="2013" name="PLoS Genet.">
        <title>Comparative genome structure, secondary metabolite, and effector coding capacity across Cochliobolus pathogens.</title>
        <authorList>
            <person name="Condon B.J."/>
            <person name="Leng Y."/>
            <person name="Wu D."/>
            <person name="Bushley K.E."/>
            <person name="Ohm R.A."/>
            <person name="Otillar R."/>
            <person name="Martin J."/>
            <person name="Schackwitz W."/>
            <person name="Grimwood J."/>
            <person name="MohdZainudin N."/>
            <person name="Xue C."/>
            <person name="Wang R."/>
            <person name="Manning V.A."/>
            <person name="Dhillon B."/>
            <person name="Tu Z.J."/>
            <person name="Steffenson B.J."/>
            <person name="Salamov A."/>
            <person name="Sun H."/>
            <person name="Lowry S."/>
            <person name="LaButti K."/>
            <person name="Han J."/>
            <person name="Copeland A."/>
            <person name="Lindquist E."/>
            <person name="Barry K."/>
            <person name="Schmutz J."/>
            <person name="Baker S.E."/>
            <person name="Ciuffetti L.M."/>
            <person name="Grigoriev I.V."/>
            <person name="Zhong S."/>
            <person name="Turgeon B.G."/>
        </authorList>
    </citation>
    <scope>NUCLEOTIDE SEQUENCE [LARGE SCALE GENOMIC DNA]</scope>
    <source>
        <strain evidence="9">28A</strain>
    </source>
</reference>
<feature type="region of interest" description="Disordered" evidence="6">
    <location>
        <begin position="197"/>
        <end position="227"/>
    </location>
</feature>
<dbReference type="GO" id="GO:0045122">
    <property type="term" value="P:aflatoxin biosynthetic process"/>
    <property type="evidence" value="ECO:0007669"/>
    <property type="project" value="InterPro"/>
</dbReference>
<evidence type="ECO:0000256" key="2">
    <source>
        <dbReference type="ARBA" id="ARBA00023015"/>
    </source>
</evidence>
<name>R0K180_EXST2</name>
<feature type="compositionally biased region" description="Low complexity" evidence="6">
    <location>
        <begin position="201"/>
        <end position="226"/>
    </location>
</feature>
<keyword evidence="3" id="KW-0238">DNA-binding</keyword>
<dbReference type="GO" id="GO:0003677">
    <property type="term" value="F:DNA binding"/>
    <property type="evidence" value="ECO:0007669"/>
    <property type="project" value="UniProtKB-KW"/>
</dbReference>
<dbReference type="GO" id="GO:0006355">
    <property type="term" value="P:regulation of DNA-templated transcription"/>
    <property type="evidence" value="ECO:0007669"/>
    <property type="project" value="InterPro"/>
</dbReference>
<evidence type="ECO:0000256" key="4">
    <source>
        <dbReference type="ARBA" id="ARBA00023163"/>
    </source>
</evidence>
<organism evidence="8 9">
    <name type="scientific">Exserohilum turcicum (strain 28A)</name>
    <name type="common">Northern leaf blight fungus</name>
    <name type="synonym">Setosphaeria turcica</name>
    <dbReference type="NCBI Taxonomy" id="671987"/>
    <lineage>
        <taxon>Eukaryota</taxon>
        <taxon>Fungi</taxon>
        <taxon>Dikarya</taxon>
        <taxon>Ascomycota</taxon>
        <taxon>Pezizomycotina</taxon>
        <taxon>Dothideomycetes</taxon>
        <taxon>Pleosporomycetidae</taxon>
        <taxon>Pleosporales</taxon>
        <taxon>Pleosporineae</taxon>
        <taxon>Pleosporaceae</taxon>
        <taxon>Exserohilum</taxon>
    </lineage>
</organism>
<evidence type="ECO:0000256" key="5">
    <source>
        <dbReference type="ARBA" id="ARBA00023242"/>
    </source>
</evidence>
<dbReference type="GO" id="GO:0046872">
    <property type="term" value="F:metal ion binding"/>
    <property type="evidence" value="ECO:0007669"/>
    <property type="project" value="UniProtKB-KW"/>
</dbReference>
<evidence type="ECO:0000256" key="1">
    <source>
        <dbReference type="ARBA" id="ARBA00022723"/>
    </source>
</evidence>
<reference evidence="8 9" key="1">
    <citation type="journal article" date="2012" name="PLoS Pathog.">
        <title>Diverse lifestyles and strategies of plant pathogenesis encoded in the genomes of eighteen Dothideomycetes fungi.</title>
        <authorList>
            <person name="Ohm R.A."/>
            <person name="Feau N."/>
            <person name="Henrissat B."/>
            <person name="Schoch C.L."/>
            <person name="Horwitz B.A."/>
            <person name="Barry K.W."/>
            <person name="Condon B.J."/>
            <person name="Copeland A.C."/>
            <person name="Dhillon B."/>
            <person name="Glaser F."/>
            <person name="Hesse C.N."/>
            <person name="Kosti I."/>
            <person name="LaButti K."/>
            <person name="Lindquist E.A."/>
            <person name="Lucas S."/>
            <person name="Salamov A.A."/>
            <person name="Bradshaw R.E."/>
            <person name="Ciuffetti L."/>
            <person name="Hamelin R.C."/>
            <person name="Kema G.H.J."/>
            <person name="Lawrence C."/>
            <person name="Scott J.A."/>
            <person name="Spatafora J.W."/>
            <person name="Turgeon B.G."/>
            <person name="de Wit P.J.G.M."/>
            <person name="Zhong S."/>
            <person name="Goodwin S.B."/>
            <person name="Grigoriev I.V."/>
        </authorList>
    </citation>
    <scope>NUCLEOTIDE SEQUENCE [LARGE SCALE GENOMIC DNA]</scope>
    <source>
        <strain evidence="9">28A</strain>
    </source>
</reference>
<dbReference type="GeneID" id="19397687"/>